<dbReference type="SUPFAM" id="SSF158694">
    <property type="entry name" value="UraD-Like"/>
    <property type="match status" value="1"/>
</dbReference>
<proteinExistence type="predicted"/>
<keyword evidence="6 8" id="KW-0456">Lyase</keyword>
<keyword evidence="9" id="KW-1185">Reference proteome</keyword>
<dbReference type="GO" id="GO:0006144">
    <property type="term" value="P:purine nucleobase metabolic process"/>
    <property type="evidence" value="ECO:0007669"/>
    <property type="project" value="UniProtKB-KW"/>
</dbReference>
<gene>
    <name evidence="8" type="primary">uraD</name>
    <name evidence="8" type="ORF">FJU30_08980</name>
</gene>
<dbReference type="Proteomes" id="UP000335415">
    <property type="component" value="Unassembled WGS sequence"/>
</dbReference>
<evidence type="ECO:0000256" key="1">
    <source>
        <dbReference type="ARBA" id="ARBA00001163"/>
    </source>
</evidence>
<evidence type="ECO:0000313" key="8">
    <source>
        <dbReference type="EMBL" id="KAA9001338.1"/>
    </source>
</evidence>
<protein>
    <recommendedName>
        <fullName evidence="3">2-oxo-4-hydroxy-4-carboxy-5-ureidoimidazoline decarboxylase</fullName>
        <ecNumber evidence="3">4.1.1.97</ecNumber>
    </recommendedName>
</protein>
<dbReference type="OrthoDB" id="9800909at2"/>
<dbReference type="InterPro" id="IPR036778">
    <property type="entry name" value="OHCU_decarboxylase_sf"/>
</dbReference>
<dbReference type="InterPro" id="IPR018020">
    <property type="entry name" value="OHCU_decarboxylase"/>
</dbReference>
<sequence length="166" mass="18276">MVCLERFNQLGTDEAGALLAPCVALPDWVARLVAGRPYPDRDTLLHCAAQAASLWRAADLTQAMLAHPRIGEAPRGETAEAALSRQEQSALSPADAALRQALRDGNRRYEASFGRVFLIRARGRSGAEILQALQRRLQLSEAEEIQEALEQLRQITLLRLEGIIQP</sequence>
<evidence type="ECO:0000256" key="3">
    <source>
        <dbReference type="ARBA" id="ARBA00012257"/>
    </source>
</evidence>
<dbReference type="AlphaFoldDB" id="A0A5J5G3D0"/>
<dbReference type="Pfam" id="PF09349">
    <property type="entry name" value="OHCU_decarbox"/>
    <property type="match status" value="1"/>
</dbReference>
<dbReference type="PANTHER" id="PTHR43466:SF1">
    <property type="entry name" value="2-OXO-4-HYDROXY-4-CARBOXY-5-UREIDOIMIDAZOLINE DECARBOXYLASE-RELATED"/>
    <property type="match status" value="1"/>
</dbReference>
<evidence type="ECO:0000256" key="6">
    <source>
        <dbReference type="ARBA" id="ARBA00023239"/>
    </source>
</evidence>
<dbReference type="Gene3D" id="1.10.3330.10">
    <property type="entry name" value="Oxo-4-hydroxy-4-carboxy-5-ureidoimidazoline decarboxylase"/>
    <property type="match status" value="1"/>
</dbReference>
<dbReference type="GO" id="GO:0019628">
    <property type="term" value="P:urate catabolic process"/>
    <property type="evidence" value="ECO:0007669"/>
    <property type="project" value="TreeGrafter"/>
</dbReference>
<feature type="domain" description="Oxo-4-hydroxy-4-carboxy-5-ureidoimidazoline decarboxylase" evidence="7">
    <location>
        <begin position="8"/>
        <end position="161"/>
    </location>
</feature>
<keyword evidence="4" id="KW-0659">Purine metabolism</keyword>
<evidence type="ECO:0000256" key="5">
    <source>
        <dbReference type="ARBA" id="ARBA00022793"/>
    </source>
</evidence>
<dbReference type="GO" id="GO:0051997">
    <property type="term" value="F:2-oxo-4-hydroxy-4-carboxy-5-ureidoimidazoline decarboxylase activity"/>
    <property type="evidence" value="ECO:0007669"/>
    <property type="project" value="UniProtKB-EC"/>
</dbReference>
<evidence type="ECO:0000256" key="4">
    <source>
        <dbReference type="ARBA" id="ARBA00022631"/>
    </source>
</evidence>
<dbReference type="NCBIfam" id="NF010372">
    <property type="entry name" value="PRK13798.1"/>
    <property type="match status" value="1"/>
</dbReference>
<dbReference type="InterPro" id="IPR017595">
    <property type="entry name" value="OHCU_decarboxylase-2"/>
</dbReference>
<comment type="pathway">
    <text evidence="2">Purine metabolism; urate degradation; (S)-allantoin from urate: step 3/3.</text>
</comment>
<dbReference type="PANTHER" id="PTHR43466">
    <property type="entry name" value="2-OXO-4-HYDROXY-4-CARBOXY-5-UREIDOIMIDAZOLINE DECARBOXYLASE-RELATED"/>
    <property type="match status" value="1"/>
</dbReference>
<reference evidence="8 9" key="1">
    <citation type="submission" date="2019-09" db="EMBL/GenBank/DDBJ databases">
        <authorList>
            <person name="Li Y."/>
        </authorList>
    </citation>
    <scope>NUCLEOTIDE SEQUENCE [LARGE SCALE GENOMIC DNA]</scope>
    <source>
        <strain evidence="8 9">L3-3HA</strain>
    </source>
</reference>
<organism evidence="8 9">
    <name type="scientific">Affinibrenneria salicis</name>
    <dbReference type="NCBI Taxonomy" id="2590031"/>
    <lineage>
        <taxon>Bacteria</taxon>
        <taxon>Pseudomonadati</taxon>
        <taxon>Pseudomonadota</taxon>
        <taxon>Gammaproteobacteria</taxon>
        <taxon>Enterobacterales</taxon>
        <taxon>Pectobacteriaceae</taxon>
        <taxon>Affinibrenneria</taxon>
    </lineage>
</organism>
<evidence type="ECO:0000313" key="9">
    <source>
        <dbReference type="Proteomes" id="UP000335415"/>
    </source>
</evidence>
<accession>A0A5J5G3D0</accession>
<name>A0A5J5G3D0_9GAMM</name>
<comment type="catalytic activity">
    <reaction evidence="1">
        <text>5-hydroxy-2-oxo-4-ureido-2,5-dihydro-1H-imidazole-5-carboxylate + H(+) = (S)-allantoin + CO2</text>
        <dbReference type="Rhea" id="RHEA:26301"/>
        <dbReference type="ChEBI" id="CHEBI:15378"/>
        <dbReference type="ChEBI" id="CHEBI:15678"/>
        <dbReference type="ChEBI" id="CHEBI:16526"/>
        <dbReference type="ChEBI" id="CHEBI:58639"/>
        <dbReference type="EC" id="4.1.1.97"/>
    </reaction>
</comment>
<dbReference type="EC" id="4.1.1.97" evidence="3"/>
<comment type="caution">
    <text evidence="8">The sequence shown here is derived from an EMBL/GenBank/DDBJ whole genome shotgun (WGS) entry which is preliminary data.</text>
</comment>
<dbReference type="NCBIfam" id="TIGR03180">
    <property type="entry name" value="UraD_2"/>
    <property type="match status" value="1"/>
</dbReference>
<dbReference type="EMBL" id="VYKJ01000003">
    <property type="protein sequence ID" value="KAA9001338.1"/>
    <property type="molecule type" value="Genomic_DNA"/>
</dbReference>
<evidence type="ECO:0000256" key="2">
    <source>
        <dbReference type="ARBA" id="ARBA00004754"/>
    </source>
</evidence>
<evidence type="ECO:0000259" key="7">
    <source>
        <dbReference type="Pfam" id="PF09349"/>
    </source>
</evidence>
<dbReference type="RefSeq" id="WP_150434609.1">
    <property type="nucleotide sequence ID" value="NZ_VYKJ01000003.1"/>
</dbReference>
<keyword evidence="5" id="KW-0210">Decarboxylase</keyword>